<name>A0A432YU98_9GAMM</name>
<dbReference type="PANTHER" id="PTHR36573:SF1">
    <property type="entry name" value="INTERMEMBRANE PHOSPHOLIPID TRANSPORT SYSTEM BINDING PROTEIN MLAC"/>
    <property type="match status" value="1"/>
</dbReference>
<organism evidence="2 3">
    <name type="scientific">Idiomarina piscisalsi</name>
    <dbReference type="NCBI Taxonomy" id="1096243"/>
    <lineage>
        <taxon>Bacteria</taxon>
        <taxon>Pseudomonadati</taxon>
        <taxon>Pseudomonadota</taxon>
        <taxon>Gammaproteobacteria</taxon>
        <taxon>Alteromonadales</taxon>
        <taxon>Idiomarinaceae</taxon>
        <taxon>Idiomarina</taxon>
    </lineage>
</organism>
<dbReference type="RefSeq" id="WP_126752011.1">
    <property type="nucleotide sequence ID" value="NZ_JBHUMT010000013.1"/>
</dbReference>
<feature type="signal peptide" evidence="1">
    <location>
        <begin position="1"/>
        <end position="22"/>
    </location>
</feature>
<dbReference type="Pfam" id="PF05494">
    <property type="entry name" value="MlaC"/>
    <property type="match status" value="1"/>
</dbReference>
<protein>
    <submittedName>
        <fullName evidence="2">Organic solvent ABC transporter</fullName>
    </submittedName>
</protein>
<feature type="chain" id="PRO_5019519625" evidence="1">
    <location>
        <begin position="23"/>
        <end position="223"/>
    </location>
</feature>
<proteinExistence type="predicted"/>
<dbReference type="InterPro" id="IPR008869">
    <property type="entry name" value="MlaC/ttg2D"/>
</dbReference>
<dbReference type="Proteomes" id="UP000288361">
    <property type="component" value="Unassembled WGS sequence"/>
</dbReference>
<dbReference type="Gene3D" id="3.10.450.710">
    <property type="entry name" value="Tgt2/MlaC"/>
    <property type="match status" value="1"/>
</dbReference>
<gene>
    <name evidence="2" type="ORF">CWI73_06370</name>
</gene>
<dbReference type="EMBL" id="PIQA01000003">
    <property type="protein sequence ID" value="RUO66892.1"/>
    <property type="molecule type" value="Genomic_DNA"/>
</dbReference>
<dbReference type="AlphaFoldDB" id="A0A432YU98"/>
<dbReference type="PANTHER" id="PTHR36573">
    <property type="entry name" value="INTERMEMBRANE PHOSPHOLIPID TRANSPORT SYSTEM BINDING PROTEIN MLAC"/>
    <property type="match status" value="1"/>
</dbReference>
<keyword evidence="1" id="KW-0732">Signal</keyword>
<accession>A0A432YU98</accession>
<dbReference type="InterPro" id="IPR042245">
    <property type="entry name" value="Tgt2/MlaC_sf"/>
</dbReference>
<evidence type="ECO:0000313" key="2">
    <source>
        <dbReference type="EMBL" id="RUO66892.1"/>
    </source>
</evidence>
<comment type="caution">
    <text evidence="2">The sequence shown here is derived from an EMBL/GenBank/DDBJ whole genome shotgun (WGS) entry which is preliminary data.</text>
</comment>
<dbReference type="PIRSF" id="PIRSF004649">
    <property type="entry name" value="MlaC"/>
    <property type="match status" value="1"/>
</dbReference>
<evidence type="ECO:0000313" key="3">
    <source>
        <dbReference type="Proteomes" id="UP000288361"/>
    </source>
</evidence>
<reference evidence="2 3" key="1">
    <citation type="journal article" date="2011" name="Front. Microbiol.">
        <title>Genomic signatures of strain selection and enhancement in Bacillus atrophaeus var. globigii, a historical biowarfare simulant.</title>
        <authorList>
            <person name="Gibbons H.S."/>
            <person name="Broomall S.M."/>
            <person name="McNew L.A."/>
            <person name="Daligault H."/>
            <person name="Chapman C."/>
            <person name="Bruce D."/>
            <person name="Karavis M."/>
            <person name="Krepps M."/>
            <person name="McGregor P.A."/>
            <person name="Hong C."/>
            <person name="Park K.H."/>
            <person name="Akmal A."/>
            <person name="Feldman A."/>
            <person name="Lin J.S."/>
            <person name="Chang W.E."/>
            <person name="Higgs B.W."/>
            <person name="Demirev P."/>
            <person name="Lindquist J."/>
            <person name="Liem A."/>
            <person name="Fochler E."/>
            <person name="Read T.D."/>
            <person name="Tapia R."/>
            <person name="Johnson S."/>
            <person name="Bishop-Lilly K.A."/>
            <person name="Detter C."/>
            <person name="Han C."/>
            <person name="Sozhamannan S."/>
            <person name="Rosenzweig C.N."/>
            <person name="Skowronski E.W."/>
        </authorList>
    </citation>
    <scope>NUCLEOTIDE SEQUENCE [LARGE SCALE GENOMIC DNA]</scope>
    <source>
        <strain evidence="2 3">TPS4-2</strain>
    </source>
</reference>
<evidence type="ECO:0000256" key="1">
    <source>
        <dbReference type="SAM" id="SignalP"/>
    </source>
</evidence>
<sequence>MSFKKWLLALVAMVVVSSAAKAELIRNDDPYELLKEVAEVTFERIENERDKIDADPNYLKVIVKEELMPYVDSLYASKKVLGRYLRDTTKEQRAAFYRAFYDYLVATYARAFTQYDESKHSVSFEPAAELPEDARTAVVKTRVKETGRPEIRLDFRIRYDRDEDIWKAYDLVVEGISLLNSKQSEISAVIRSNGIDKTIELIEQKAQEPIKADEEVDNPAEGI</sequence>